<dbReference type="GO" id="GO:0008540">
    <property type="term" value="C:proteasome regulatory particle, base subcomplex"/>
    <property type="evidence" value="ECO:0007669"/>
    <property type="project" value="TreeGrafter"/>
</dbReference>
<keyword evidence="3" id="KW-1185">Reference proteome</keyword>
<feature type="non-terminal residue" evidence="2">
    <location>
        <position position="197"/>
    </location>
</feature>
<feature type="non-terminal residue" evidence="2">
    <location>
        <position position="1"/>
    </location>
</feature>
<dbReference type="Gene3D" id="1.25.10.10">
    <property type="entry name" value="Leucine-rich Repeat Variant"/>
    <property type="match status" value="1"/>
</dbReference>
<dbReference type="OrthoDB" id="1748117at2759"/>
<dbReference type="AlphaFoldDB" id="A0A5A7QLQ8"/>
<reference evidence="3" key="1">
    <citation type="journal article" date="2019" name="Curr. Biol.">
        <title>Genome Sequence of Striga asiatica Provides Insight into the Evolution of Plant Parasitism.</title>
        <authorList>
            <person name="Yoshida S."/>
            <person name="Kim S."/>
            <person name="Wafula E.K."/>
            <person name="Tanskanen J."/>
            <person name="Kim Y.M."/>
            <person name="Honaas L."/>
            <person name="Yang Z."/>
            <person name="Spallek T."/>
            <person name="Conn C.E."/>
            <person name="Ichihashi Y."/>
            <person name="Cheong K."/>
            <person name="Cui S."/>
            <person name="Der J.P."/>
            <person name="Gundlach H."/>
            <person name="Jiao Y."/>
            <person name="Hori C."/>
            <person name="Ishida J.K."/>
            <person name="Kasahara H."/>
            <person name="Kiba T."/>
            <person name="Kim M.S."/>
            <person name="Koo N."/>
            <person name="Laohavisit A."/>
            <person name="Lee Y.H."/>
            <person name="Lumba S."/>
            <person name="McCourt P."/>
            <person name="Mortimer J.C."/>
            <person name="Mutuku J.M."/>
            <person name="Nomura T."/>
            <person name="Sasaki-Sekimoto Y."/>
            <person name="Seto Y."/>
            <person name="Wang Y."/>
            <person name="Wakatake T."/>
            <person name="Sakakibara H."/>
            <person name="Demura T."/>
            <person name="Yamaguchi S."/>
            <person name="Yoneyama K."/>
            <person name="Manabe R.I."/>
            <person name="Nelson D.C."/>
            <person name="Schulman A.H."/>
            <person name="Timko M.P."/>
            <person name="dePamphilis C.W."/>
            <person name="Choi D."/>
            <person name="Shirasu K."/>
        </authorList>
    </citation>
    <scope>NUCLEOTIDE SEQUENCE [LARGE SCALE GENOMIC DNA]</scope>
    <source>
        <strain evidence="3">cv. UVA1</strain>
    </source>
</reference>
<keyword evidence="1" id="KW-0677">Repeat</keyword>
<proteinExistence type="predicted"/>
<dbReference type="GO" id="GO:0005634">
    <property type="term" value="C:nucleus"/>
    <property type="evidence" value="ECO:0007669"/>
    <property type="project" value="TreeGrafter"/>
</dbReference>
<sequence>EFKNILEVKIVSICLDEVNVMDTLSRLSHDADSEVAMRNGQVKLLNYGFRSVWFVNLYNSICQFKIRRAAIISLGSIGAGTNNARIAGMLQNLSSYYYKMPAFYTVRIAQGLVHLGKGLLTLSSYHSERKSLVGLVIMLHACDEKWAIRVKPHSGTGCHAVKAVAPRAPHFVMPHHLLTPRRPATPRLAIISARCRV</sequence>
<evidence type="ECO:0000313" key="2">
    <source>
        <dbReference type="EMBL" id="GER46245.1"/>
    </source>
</evidence>
<accession>A0A5A7QLQ8</accession>
<name>A0A5A7QLQ8_STRAF</name>
<keyword evidence="2" id="KW-0647">Proteasome</keyword>
<gene>
    <name evidence="2" type="ORF">STAS_23267</name>
</gene>
<comment type="caution">
    <text evidence="2">The sequence shown here is derived from an EMBL/GenBank/DDBJ whole genome shotgun (WGS) entry which is preliminary data.</text>
</comment>
<organism evidence="2 3">
    <name type="scientific">Striga asiatica</name>
    <name type="common">Asiatic witchweed</name>
    <name type="synonym">Buchnera asiatica</name>
    <dbReference type="NCBI Taxonomy" id="4170"/>
    <lineage>
        <taxon>Eukaryota</taxon>
        <taxon>Viridiplantae</taxon>
        <taxon>Streptophyta</taxon>
        <taxon>Embryophyta</taxon>
        <taxon>Tracheophyta</taxon>
        <taxon>Spermatophyta</taxon>
        <taxon>Magnoliopsida</taxon>
        <taxon>eudicotyledons</taxon>
        <taxon>Gunneridae</taxon>
        <taxon>Pentapetalae</taxon>
        <taxon>asterids</taxon>
        <taxon>lamiids</taxon>
        <taxon>Lamiales</taxon>
        <taxon>Orobanchaceae</taxon>
        <taxon>Buchnereae</taxon>
        <taxon>Striga</taxon>
    </lineage>
</organism>
<dbReference type="PANTHER" id="PTHR10943:SF1">
    <property type="entry name" value="26S PROTEASOME NON-ATPASE REGULATORY SUBUNIT 2"/>
    <property type="match status" value="1"/>
</dbReference>
<protein>
    <submittedName>
        <fullName evidence="2">26S proteasome non-ATPase regulatory subunit</fullName>
    </submittedName>
</protein>
<evidence type="ECO:0000256" key="1">
    <source>
        <dbReference type="ARBA" id="ARBA00022737"/>
    </source>
</evidence>
<dbReference type="GO" id="GO:0043161">
    <property type="term" value="P:proteasome-mediated ubiquitin-dependent protein catabolic process"/>
    <property type="evidence" value="ECO:0007669"/>
    <property type="project" value="TreeGrafter"/>
</dbReference>
<dbReference type="EMBL" id="BKCP01007493">
    <property type="protein sequence ID" value="GER46245.1"/>
    <property type="molecule type" value="Genomic_DNA"/>
</dbReference>
<dbReference type="GO" id="GO:0034515">
    <property type="term" value="C:proteasome storage granule"/>
    <property type="evidence" value="ECO:0007669"/>
    <property type="project" value="TreeGrafter"/>
</dbReference>
<dbReference type="InterPro" id="IPR011989">
    <property type="entry name" value="ARM-like"/>
</dbReference>
<evidence type="ECO:0000313" key="3">
    <source>
        <dbReference type="Proteomes" id="UP000325081"/>
    </source>
</evidence>
<dbReference type="Proteomes" id="UP000325081">
    <property type="component" value="Unassembled WGS sequence"/>
</dbReference>
<dbReference type="PANTHER" id="PTHR10943">
    <property type="entry name" value="26S PROTEASOME NON-ATPASE REGULATORY SUBUNIT"/>
    <property type="match status" value="1"/>
</dbReference>